<dbReference type="Proteomes" id="UP000027456">
    <property type="component" value="Unassembled WGS sequence"/>
</dbReference>
<gene>
    <name evidence="2" type="ORF">V565_010370</name>
</gene>
<dbReference type="OrthoDB" id="3151979at2759"/>
<evidence type="ECO:0008006" key="4">
    <source>
        <dbReference type="Google" id="ProtNLM"/>
    </source>
</evidence>
<protein>
    <recommendedName>
        <fullName evidence="4">Transmembrane protein</fullName>
    </recommendedName>
</protein>
<evidence type="ECO:0000313" key="2">
    <source>
        <dbReference type="EMBL" id="KEP54939.1"/>
    </source>
</evidence>
<dbReference type="EMBL" id="AZST01000014">
    <property type="protein sequence ID" value="KEP54939.1"/>
    <property type="molecule type" value="Genomic_DNA"/>
</dbReference>
<evidence type="ECO:0000256" key="1">
    <source>
        <dbReference type="SAM" id="SignalP"/>
    </source>
</evidence>
<keyword evidence="1" id="KW-0732">Signal</keyword>
<comment type="caution">
    <text evidence="2">The sequence shown here is derived from an EMBL/GenBank/DDBJ whole genome shotgun (WGS) entry which is preliminary data.</text>
</comment>
<proteinExistence type="predicted"/>
<feature type="chain" id="PRO_5001698522" description="Transmembrane protein" evidence="1">
    <location>
        <begin position="22"/>
        <end position="191"/>
    </location>
</feature>
<reference evidence="2 3" key="1">
    <citation type="submission" date="2013-12" db="EMBL/GenBank/DDBJ databases">
        <authorList>
            <person name="Cubeta M."/>
            <person name="Pakala S."/>
            <person name="Fedorova N."/>
            <person name="Thomas E."/>
            <person name="Dean R."/>
            <person name="Jabaji S."/>
            <person name="Neate S."/>
            <person name="Toda T."/>
            <person name="Tavantzis S."/>
            <person name="Vilgalys R."/>
            <person name="Bharathan N."/>
            <person name="Pakala S."/>
            <person name="Losada L.S."/>
            <person name="Zafar N."/>
            <person name="Nierman W."/>
        </authorList>
    </citation>
    <scope>NUCLEOTIDE SEQUENCE [LARGE SCALE GENOMIC DNA]</scope>
    <source>
        <strain evidence="2 3">123E</strain>
    </source>
</reference>
<dbReference type="AlphaFoldDB" id="A0A074S6S6"/>
<accession>A0A074S6S6</accession>
<organism evidence="2 3">
    <name type="scientific">Rhizoctonia solani 123E</name>
    <dbReference type="NCBI Taxonomy" id="1423351"/>
    <lineage>
        <taxon>Eukaryota</taxon>
        <taxon>Fungi</taxon>
        <taxon>Dikarya</taxon>
        <taxon>Basidiomycota</taxon>
        <taxon>Agaricomycotina</taxon>
        <taxon>Agaricomycetes</taxon>
        <taxon>Cantharellales</taxon>
        <taxon>Ceratobasidiaceae</taxon>
        <taxon>Rhizoctonia</taxon>
    </lineage>
</organism>
<feature type="signal peptide" evidence="1">
    <location>
        <begin position="1"/>
        <end position="21"/>
    </location>
</feature>
<evidence type="ECO:0000313" key="3">
    <source>
        <dbReference type="Proteomes" id="UP000027456"/>
    </source>
</evidence>
<sequence>MRFPRATLSILALSPFLGALAGSSTRAELERRQNASSMAAVFSNAQSKIDALLPADTQPISDPELALTTMSQVFDFTNIVTATMDTFNEGDESLLIDLDGKTLDDVQMAEKVVQLWQSIGRAASLVKDSGSGSVATMIQVTALNIELCADDISRVAPGVSKLPNVLEAAKINQELMSGIVGSMLGPEFDLD</sequence>
<dbReference type="HOGENOM" id="CLU_1391068_0_0_1"/>
<keyword evidence="3" id="KW-1185">Reference proteome</keyword>
<name>A0A074S6S6_9AGAM</name>